<dbReference type="PANTHER" id="PTHR46844">
    <property type="entry name" value="SLR5058 PROTEIN"/>
    <property type="match status" value="1"/>
</dbReference>
<proteinExistence type="predicted"/>
<dbReference type="InterPro" id="IPR032675">
    <property type="entry name" value="LRR_dom_sf"/>
</dbReference>
<dbReference type="Pfam" id="PF05729">
    <property type="entry name" value="NACHT"/>
    <property type="match status" value="1"/>
</dbReference>
<evidence type="ECO:0000313" key="5">
    <source>
        <dbReference type="Proteomes" id="UP000660554"/>
    </source>
</evidence>
<evidence type="ECO:0000313" key="4">
    <source>
        <dbReference type="EMBL" id="GHI15918.1"/>
    </source>
</evidence>
<dbReference type="RefSeq" id="WP_078941537.1">
    <property type="nucleotide sequence ID" value="NZ_BMRU01000003.1"/>
</dbReference>
<reference evidence="5" key="1">
    <citation type="submission" date="2020-09" db="EMBL/GenBank/DDBJ databases">
        <title>Whole genome shotgun sequence of Streptomyces cinnamonensis NBRC 15873.</title>
        <authorList>
            <person name="Komaki H."/>
            <person name="Tamura T."/>
        </authorList>
    </citation>
    <scope>NUCLEOTIDE SEQUENCE [LARGE SCALE GENOMIC DNA]</scope>
    <source>
        <strain evidence="5">NBRC 15873</strain>
    </source>
</reference>
<dbReference type="InterPro" id="IPR054547">
    <property type="entry name" value="NNH1"/>
</dbReference>
<keyword evidence="5" id="KW-1185">Reference proteome</keyword>
<evidence type="ECO:0000259" key="3">
    <source>
        <dbReference type="PROSITE" id="PS50837"/>
    </source>
</evidence>
<dbReference type="InterPro" id="IPR007111">
    <property type="entry name" value="NACHT_NTPase"/>
</dbReference>
<comment type="caution">
    <text evidence="4">The sequence shown here is derived from an EMBL/GenBank/DDBJ whole genome shotgun (WGS) entry which is preliminary data.</text>
</comment>
<dbReference type="PROSITE" id="PS50837">
    <property type="entry name" value="NACHT"/>
    <property type="match status" value="1"/>
</dbReference>
<dbReference type="SUPFAM" id="SSF52540">
    <property type="entry name" value="P-loop containing nucleoside triphosphate hydrolases"/>
    <property type="match status" value="1"/>
</dbReference>
<name>A0ABQ3NT16_STRVG</name>
<dbReference type="EMBL" id="BNDV01000012">
    <property type="protein sequence ID" value="GHI15918.1"/>
    <property type="molecule type" value="Genomic_DNA"/>
</dbReference>
<evidence type="ECO:0000256" key="2">
    <source>
        <dbReference type="ARBA" id="ARBA00022840"/>
    </source>
</evidence>
<dbReference type="Proteomes" id="UP000660554">
    <property type="component" value="Unassembled WGS sequence"/>
</dbReference>
<dbReference type="GeneID" id="86956046"/>
<sequence length="987" mass="109189">MDASVVGIRLASGVVAPLIKKLLRTEGAGAGLVDRPQRISSYVSWREKRDLDAADLRRLADHLVREALRAPGERPLPPGEEAGVAAALAVTLHALGDLTLTDVEAVRLGPEAFARRLRAAAPDTGLSRDAELFHDRLVELASLHILNFFTQRSTFVAATLVEQSRLHAGTIAKVDELLTRLPRQDGRDTAFEERYLAYVARRHSTLTIFGLDLEPGSSRWPLDAAYVSLEVSRPLPEPDARHAPDARAPYALSTDEALTRHRRVLLRGEAGSGKTTLIQWLAVSATRADDGHIPFVLPLRTLTRHGERLPDPSTFLAATGSPLAGEAPEGWEGRVLRDGRALLLIDGVDEMPAAERDRARDWLADLITAYPGNRWLVTSRPSAVRPDWLAGEDFTEVTLAPMSRANVRAFIERWHTAARAPEGYADLLLASVYTKPDLARLATNPLLCGLICALHRERRGFLPTGRKELYAAALSMLVHRRDRERGLRLPDLAEEPQLQLLQRLAHWLIRNGRTEMDRSRAEGLISGALPAVPVARVLGEAPQVYQHFLERTGLLRAPTEDTVEFVHRTFQDFLGARAALDEGGVGELAAHADDDQWEDVIRMAVAQGRPRERTEIIRALLDRGTNRSVLLAYASLQYAAELDPALRAAAEAAVRHLLPPRSIEEAKELGRTGPLVLELLADPATADEHEALMAVTAAGETVSEPAIPYLARFSDTMSPEVRRTLMSLWGRFDTREYAREVIERLDPPPTDLAVRTDTEADALRAFTRPPGLIVTDRVSRPALSELFSRVQVAQLALVRLRELGDLDFLRGQTELEALSISRCDPYADVTALRGLPVRVAHLDPDSPGLHEAIGSWTGLRELELYTSRPWAVGDLAPTARLTRLVLDAPEVDVTGLSRHTGLRVLNLGYRWRPAGPADWAEISRLERLEELAVPDEVLEGLLGHVRLPSLRALRLYGYEMLPAELEEGLRQRFPDADVEPYTTVYEQ</sequence>
<organism evidence="4 5">
    <name type="scientific">Streptomyces virginiae</name>
    <name type="common">Streptomyces cinnamonensis</name>
    <dbReference type="NCBI Taxonomy" id="1961"/>
    <lineage>
        <taxon>Bacteria</taxon>
        <taxon>Bacillati</taxon>
        <taxon>Actinomycetota</taxon>
        <taxon>Actinomycetes</taxon>
        <taxon>Kitasatosporales</taxon>
        <taxon>Streptomycetaceae</taxon>
        <taxon>Streptomyces</taxon>
    </lineage>
</organism>
<dbReference type="PANTHER" id="PTHR46844:SF1">
    <property type="entry name" value="SLR5058 PROTEIN"/>
    <property type="match status" value="1"/>
</dbReference>
<gene>
    <name evidence="4" type="ORF">Scinn_53810</name>
</gene>
<dbReference type="GO" id="GO:0005524">
    <property type="term" value="F:ATP binding"/>
    <property type="evidence" value="ECO:0007669"/>
    <property type="project" value="UniProtKB-KW"/>
</dbReference>
<keyword evidence="2 4" id="KW-0067">ATP-binding</keyword>
<accession>A0ABQ3NT16</accession>
<dbReference type="InterPro" id="IPR027417">
    <property type="entry name" value="P-loop_NTPase"/>
</dbReference>
<dbReference type="Gene3D" id="3.40.50.300">
    <property type="entry name" value="P-loop containing nucleotide triphosphate hydrolases"/>
    <property type="match status" value="1"/>
</dbReference>
<protein>
    <submittedName>
        <fullName evidence="4">ATP-binding protein</fullName>
    </submittedName>
</protein>
<dbReference type="Pfam" id="PF22733">
    <property type="entry name" value="NNH1"/>
    <property type="match status" value="1"/>
</dbReference>
<keyword evidence="1" id="KW-0547">Nucleotide-binding</keyword>
<dbReference type="Gene3D" id="3.80.10.10">
    <property type="entry name" value="Ribonuclease Inhibitor"/>
    <property type="match status" value="1"/>
</dbReference>
<evidence type="ECO:0000256" key="1">
    <source>
        <dbReference type="ARBA" id="ARBA00022741"/>
    </source>
</evidence>
<feature type="domain" description="NACHT" evidence="3">
    <location>
        <begin position="262"/>
        <end position="581"/>
    </location>
</feature>